<dbReference type="RefSeq" id="WP_413781498.1">
    <property type="nucleotide sequence ID" value="NZ_JAUOZS010000001.1"/>
</dbReference>
<reference evidence="2 3" key="1">
    <citation type="submission" date="2023-07" db="EMBL/GenBank/DDBJ databases">
        <title>The novel representative of Negativicutes class, Anaeroselena agilis gen. nov. sp. nov.</title>
        <authorList>
            <person name="Prokofeva M.I."/>
            <person name="Elcheninov A.G."/>
            <person name="Klyukina A."/>
            <person name="Kublanov I.V."/>
            <person name="Frolov E.N."/>
            <person name="Podosokorskaya O.A."/>
        </authorList>
    </citation>
    <scope>NUCLEOTIDE SEQUENCE [LARGE SCALE GENOMIC DNA]</scope>
    <source>
        <strain evidence="2 3">4137-cl</strain>
    </source>
</reference>
<evidence type="ECO:0000313" key="2">
    <source>
        <dbReference type="EMBL" id="MDT8903036.1"/>
    </source>
</evidence>
<organism evidence="2 3">
    <name type="scientific">Anaeroselena agilis</name>
    <dbReference type="NCBI Taxonomy" id="3063788"/>
    <lineage>
        <taxon>Bacteria</taxon>
        <taxon>Bacillati</taxon>
        <taxon>Bacillota</taxon>
        <taxon>Negativicutes</taxon>
        <taxon>Acetonemataceae</taxon>
        <taxon>Anaeroselena</taxon>
    </lineage>
</organism>
<feature type="domain" description="HD" evidence="1">
    <location>
        <begin position="36"/>
        <end position="150"/>
    </location>
</feature>
<proteinExistence type="predicted"/>
<sequence length="249" mass="28030">METAVLDNLYRWFSAYVKTFYCDDPEIQPKVLQKEEHSFLVAGLSRNLAGSLGLDAAETRLAEAVGLCHDVGRFRQVTVYRTFRDADSVDHGLLGVEEMTAAGIPDRLSPRDWEALAFAVRWHNAAALPDNPDPRLTLHGKMIRDTDKLDICRVLPPAPPATGCSPKLEEDFLAGKLLYYEDIRTADDRKLVMLSWLFDINFAWTGREIAARGYIDRLLASLPPSAAMPAIREKIDVFLARLDTREGRR</sequence>
<dbReference type="EMBL" id="JAUOZS010000001">
    <property type="protein sequence ID" value="MDT8903036.1"/>
    <property type="molecule type" value="Genomic_DNA"/>
</dbReference>
<dbReference type="InterPro" id="IPR003607">
    <property type="entry name" value="HD/PDEase_dom"/>
</dbReference>
<dbReference type="Proteomes" id="UP001254848">
    <property type="component" value="Unassembled WGS sequence"/>
</dbReference>
<name>A0ABU3P4F7_9FIRM</name>
<dbReference type="Gene3D" id="1.10.3210.10">
    <property type="entry name" value="Hypothetical protein af1432"/>
    <property type="match status" value="1"/>
</dbReference>
<evidence type="ECO:0000313" key="3">
    <source>
        <dbReference type="Proteomes" id="UP001254848"/>
    </source>
</evidence>
<gene>
    <name evidence="2" type="ORF">Q4T40_17505</name>
</gene>
<keyword evidence="3" id="KW-1185">Reference proteome</keyword>
<dbReference type="InterPro" id="IPR006674">
    <property type="entry name" value="HD_domain"/>
</dbReference>
<dbReference type="SUPFAM" id="SSF109604">
    <property type="entry name" value="HD-domain/PDEase-like"/>
    <property type="match status" value="1"/>
</dbReference>
<dbReference type="CDD" id="cd00077">
    <property type="entry name" value="HDc"/>
    <property type="match status" value="1"/>
</dbReference>
<comment type="caution">
    <text evidence="2">The sequence shown here is derived from an EMBL/GenBank/DDBJ whole genome shotgun (WGS) entry which is preliminary data.</text>
</comment>
<protein>
    <submittedName>
        <fullName evidence="2">HD domain-containing protein</fullName>
    </submittedName>
</protein>
<evidence type="ECO:0000259" key="1">
    <source>
        <dbReference type="Pfam" id="PF01966"/>
    </source>
</evidence>
<dbReference type="Pfam" id="PF01966">
    <property type="entry name" value="HD"/>
    <property type="match status" value="1"/>
</dbReference>
<accession>A0ABU3P4F7</accession>